<dbReference type="Pfam" id="PF13439">
    <property type="entry name" value="Glyco_transf_4"/>
    <property type="match status" value="1"/>
</dbReference>
<dbReference type="Pfam" id="PF00534">
    <property type="entry name" value="Glycos_transf_1"/>
    <property type="match status" value="1"/>
</dbReference>
<comment type="caution">
    <text evidence="3">The sequence shown here is derived from an EMBL/GenBank/DDBJ whole genome shotgun (WGS) entry which is preliminary data.</text>
</comment>
<evidence type="ECO:0000259" key="2">
    <source>
        <dbReference type="Pfam" id="PF13439"/>
    </source>
</evidence>
<dbReference type="CDD" id="cd03801">
    <property type="entry name" value="GT4_PimA-like"/>
    <property type="match status" value="1"/>
</dbReference>
<keyword evidence="3" id="KW-0167">Capsid protein</keyword>
<dbReference type="Proteomes" id="UP000253034">
    <property type="component" value="Unassembled WGS sequence"/>
</dbReference>
<keyword evidence="3" id="KW-0946">Virion</keyword>
<dbReference type="PANTHER" id="PTHR45947:SF3">
    <property type="entry name" value="SULFOQUINOVOSYL TRANSFERASE SQD2"/>
    <property type="match status" value="1"/>
</dbReference>
<dbReference type="RefSeq" id="WP_114298894.1">
    <property type="nucleotide sequence ID" value="NZ_QPJT01000021.1"/>
</dbReference>
<feature type="domain" description="Glycosyl transferase family 1" evidence="1">
    <location>
        <begin position="186"/>
        <end position="357"/>
    </location>
</feature>
<name>A0A369AWA0_9FIRM</name>
<evidence type="ECO:0000313" key="4">
    <source>
        <dbReference type="Proteomes" id="UP000253034"/>
    </source>
</evidence>
<keyword evidence="4" id="KW-1185">Reference proteome</keyword>
<proteinExistence type="predicted"/>
<dbReference type="Gene3D" id="3.40.50.2000">
    <property type="entry name" value="Glycogen Phosphorylase B"/>
    <property type="match status" value="2"/>
</dbReference>
<accession>A0A369AWA0</accession>
<sequence>MKIAMICTEKLPVPPIAGGAVQIYIEGILPYLSWLNDITVYGIQYEGLASEETKYDVRYIRLPAKTASEYVKNLRAALQAEDYDLIHVFNRPLWILSLSEALTDAKFSLSLHNEMFHPEKISNHDAVKCIERVEFINTVSKFIADSVIKSYPMAAPKLNVVYSAADISLYSPPWTERGILNKRLLKERYGLKGYKTVLFVGRLSVKKGVHILMKAMKRVMLDHPKTALVIVGSKWYGGNKTDDYTRSLHTLSKELAGPVIFTGFVPPSQIPALYNLGDIFVCPSQWDEPLARVHYEAMASGLPVITTNRGGNSEVVRGYGNGRVINDYNNPDAFASCINYLLDNPQKRTEMGHKGRKCVEERFNWERVSKEVLKTNIPRKTIT</sequence>
<dbReference type="InterPro" id="IPR050194">
    <property type="entry name" value="Glycosyltransferase_grp1"/>
</dbReference>
<gene>
    <name evidence="3" type="ORF">DFR58_12130</name>
</gene>
<dbReference type="AlphaFoldDB" id="A0A369AWA0"/>
<dbReference type="InterPro" id="IPR028098">
    <property type="entry name" value="Glyco_trans_4-like_N"/>
</dbReference>
<dbReference type="InterPro" id="IPR001296">
    <property type="entry name" value="Glyco_trans_1"/>
</dbReference>
<dbReference type="GO" id="GO:0016757">
    <property type="term" value="F:glycosyltransferase activity"/>
    <property type="evidence" value="ECO:0007669"/>
    <property type="project" value="InterPro"/>
</dbReference>
<dbReference type="EMBL" id="QPJT01000021">
    <property type="protein sequence ID" value="RCX12526.1"/>
    <property type="molecule type" value="Genomic_DNA"/>
</dbReference>
<dbReference type="PANTHER" id="PTHR45947">
    <property type="entry name" value="SULFOQUINOVOSYL TRANSFERASE SQD2"/>
    <property type="match status" value="1"/>
</dbReference>
<feature type="domain" description="Glycosyltransferase subfamily 4-like N-terminal" evidence="2">
    <location>
        <begin position="69"/>
        <end position="168"/>
    </location>
</feature>
<reference evidence="3 4" key="1">
    <citation type="submission" date="2018-07" db="EMBL/GenBank/DDBJ databases">
        <title>Genomic Encyclopedia of Type Strains, Phase IV (KMG-IV): sequencing the most valuable type-strain genomes for metagenomic binning, comparative biology and taxonomic classification.</title>
        <authorList>
            <person name="Goeker M."/>
        </authorList>
    </citation>
    <scope>NUCLEOTIDE SEQUENCE [LARGE SCALE GENOMIC DNA]</scope>
    <source>
        <strain evidence="3 4">DSM 27016</strain>
    </source>
</reference>
<evidence type="ECO:0000313" key="3">
    <source>
        <dbReference type="EMBL" id="RCX12526.1"/>
    </source>
</evidence>
<evidence type="ECO:0000259" key="1">
    <source>
        <dbReference type="Pfam" id="PF00534"/>
    </source>
</evidence>
<dbReference type="OrthoDB" id="9806653at2"/>
<organism evidence="3 4">
    <name type="scientific">Anaerobacterium chartisolvens</name>
    <dbReference type="NCBI Taxonomy" id="1297424"/>
    <lineage>
        <taxon>Bacteria</taxon>
        <taxon>Bacillati</taxon>
        <taxon>Bacillota</taxon>
        <taxon>Clostridia</taxon>
        <taxon>Eubacteriales</taxon>
        <taxon>Oscillospiraceae</taxon>
        <taxon>Anaerobacterium</taxon>
    </lineage>
</organism>
<dbReference type="SUPFAM" id="SSF53756">
    <property type="entry name" value="UDP-Glycosyltransferase/glycogen phosphorylase"/>
    <property type="match status" value="1"/>
</dbReference>
<protein>
    <submittedName>
        <fullName evidence="3">Spore coat protein SA</fullName>
    </submittedName>
</protein>